<dbReference type="InterPro" id="IPR013783">
    <property type="entry name" value="Ig-like_fold"/>
</dbReference>
<evidence type="ECO:0000256" key="8">
    <source>
        <dbReference type="SAM" id="MobiDB-lite"/>
    </source>
</evidence>
<feature type="domain" description="Fibronectin type-III" evidence="10">
    <location>
        <begin position="153"/>
        <end position="263"/>
    </location>
</feature>
<dbReference type="SUPFAM" id="SSF49265">
    <property type="entry name" value="Fibronectin type III"/>
    <property type="match status" value="1"/>
</dbReference>
<dbReference type="GO" id="GO:0038113">
    <property type="term" value="P:interleukin-9-mediated signaling pathway"/>
    <property type="evidence" value="ECO:0000318"/>
    <property type="project" value="GO_Central"/>
</dbReference>
<evidence type="ECO:0000256" key="1">
    <source>
        <dbReference type="ARBA" id="ARBA00004479"/>
    </source>
</evidence>
<evidence type="ECO:0000256" key="2">
    <source>
        <dbReference type="ARBA" id="ARBA00022692"/>
    </source>
</evidence>
<dbReference type="OMA" id="VKRTFYQ"/>
<dbReference type="Gene3D" id="2.60.40.10">
    <property type="entry name" value="Immunoglobulins"/>
    <property type="match status" value="1"/>
</dbReference>
<evidence type="ECO:0000256" key="9">
    <source>
        <dbReference type="SAM" id="Phobius"/>
    </source>
</evidence>
<reference evidence="11" key="1">
    <citation type="submission" date="2025-08" db="UniProtKB">
        <authorList>
            <consortium name="Ensembl"/>
        </authorList>
    </citation>
    <scope>IDENTIFICATION</scope>
    <source>
        <strain evidence="11">Glennie</strain>
    </source>
</reference>
<dbReference type="Proteomes" id="UP000002279">
    <property type="component" value="Unplaced"/>
</dbReference>
<feature type="compositionally biased region" description="Basic and acidic residues" evidence="8">
    <location>
        <begin position="374"/>
        <end position="386"/>
    </location>
</feature>
<reference evidence="11" key="2">
    <citation type="submission" date="2025-09" db="UniProtKB">
        <authorList>
            <consortium name="Ensembl"/>
        </authorList>
    </citation>
    <scope>IDENTIFICATION</scope>
    <source>
        <strain evidence="11">Glennie</strain>
    </source>
</reference>
<keyword evidence="5 9" id="KW-0472">Membrane</keyword>
<evidence type="ECO:0000256" key="4">
    <source>
        <dbReference type="ARBA" id="ARBA00022989"/>
    </source>
</evidence>
<evidence type="ECO:0000313" key="12">
    <source>
        <dbReference type="Proteomes" id="UP000002279"/>
    </source>
</evidence>
<accession>A0A6I8NSR6</accession>
<comment type="subcellular location">
    <subcellularLocation>
        <location evidence="1">Membrane</location>
        <topology evidence="1">Single-pass type I membrane protein</topology>
    </subcellularLocation>
</comment>
<dbReference type="GO" id="GO:0009897">
    <property type="term" value="C:external side of plasma membrane"/>
    <property type="evidence" value="ECO:0000318"/>
    <property type="project" value="GO_Central"/>
</dbReference>
<feature type="compositionally biased region" description="Gly residues" evidence="8">
    <location>
        <begin position="30"/>
        <end position="65"/>
    </location>
</feature>
<dbReference type="PANTHER" id="PTHR23037">
    <property type="entry name" value="CYTOKINE RECEPTOR"/>
    <property type="match status" value="1"/>
</dbReference>
<keyword evidence="7" id="KW-0325">Glycoprotein</keyword>
<dbReference type="PROSITE" id="PS50853">
    <property type="entry name" value="FN3"/>
    <property type="match status" value="1"/>
</dbReference>
<sequence length="500" mass="54497">MDPSGSILSSKDRAEGFRPTPGAPSHRPGPGRGGGALGWTGWGGELWGEDGGGLKKGACGLGGEQGRGETPPPAPHSELTPLAPTTPGRCSNLLPYEFACPVQPGLAPTPALLMSTCQAPNVFTSWDQFNVSLRGTNVVYHMDTLYLPRLNIKPDCPTELKSNVSSWSCVISWQPPLQALAGHLSYQLDFKKIEEPWEMSRRKNDIGGVTWLVLEAFEFKASGAMYQARLRCRPSQRPTSPEYAGPWSHWSRPLAFRCPIPPDSSPPPAAGEQPFPTVTFLSILLSLIILPYLVVKLSPRVKRTFYKNVPSPAGFFKPLYAVHNGNFQAWAGVSKMDSHLWREEAKVARAGATKGLLGPSSEEAISPIICSPEIPDKTAAHRKEKDKEEEEEEEEEEDHQALGSRDPARWCQEETYVRVEDLQGWLPEAGTPGWDPQSGAGCQPASGGQKPPASGFPATEKGPVPLALEGFWSCRDDYCDLYFSEMPVAVLWSRPLGGSQ</sequence>
<evidence type="ECO:0000313" key="11">
    <source>
        <dbReference type="Ensembl" id="ENSOANP00000044077.1"/>
    </source>
</evidence>
<dbReference type="AlphaFoldDB" id="A0A6I8NSR6"/>
<dbReference type="GO" id="GO:0016064">
    <property type="term" value="P:immunoglobulin mediated immune response"/>
    <property type="evidence" value="ECO:0000318"/>
    <property type="project" value="GO_Central"/>
</dbReference>
<dbReference type="InterPro" id="IPR003961">
    <property type="entry name" value="FN3_dom"/>
</dbReference>
<evidence type="ECO:0000256" key="6">
    <source>
        <dbReference type="ARBA" id="ARBA00023170"/>
    </source>
</evidence>
<evidence type="ECO:0000256" key="3">
    <source>
        <dbReference type="ARBA" id="ARBA00022729"/>
    </source>
</evidence>
<feature type="region of interest" description="Disordered" evidence="8">
    <location>
        <begin position="367"/>
        <end position="406"/>
    </location>
</feature>
<dbReference type="InterPro" id="IPR036116">
    <property type="entry name" value="FN3_sf"/>
</dbReference>
<keyword evidence="6" id="KW-0675">Receptor</keyword>
<protein>
    <recommendedName>
        <fullName evidence="10">Fibronectin type-III domain-containing protein</fullName>
    </recommendedName>
</protein>
<dbReference type="Ensembl" id="ENSOANT00000046860.1">
    <property type="protein sequence ID" value="ENSOANP00000044077.1"/>
    <property type="gene ID" value="ENSOANG00000040472.1"/>
</dbReference>
<proteinExistence type="predicted"/>
<name>A0A6I8NSR6_ORNAN</name>
<evidence type="ECO:0000256" key="5">
    <source>
        <dbReference type="ARBA" id="ARBA00023136"/>
    </source>
</evidence>
<keyword evidence="2 9" id="KW-0812">Transmembrane</keyword>
<dbReference type="PANTHER" id="PTHR23037:SF29">
    <property type="entry name" value="INTERLEUKIN-9 RECEPTOR"/>
    <property type="match status" value="1"/>
</dbReference>
<gene>
    <name evidence="11" type="primary">LOC103165800</name>
</gene>
<feature type="region of interest" description="Disordered" evidence="8">
    <location>
        <begin position="1"/>
        <end position="84"/>
    </location>
</feature>
<keyword evidence="12" id="KW-1185">Reference proteome</keyword>
<evidence type="ECO:0000259" key="10">
    <source>
        <dbReference type="PROSITE" id="PS50853"/>
    </source>
</evidence>
<dbReference type="GO" id="GO:0004919">
    <property type="term" value="F:interleukin-9 receptor activity"/>
    <property type="evidence" value="ECO:0000318"/>
    <property type="project" value="GO_Central"/>
</dbReference>
<feature type="compositionally biased region" description="Acidic residues" evidence="8">
    <location>
        <begin position="387"/>
        <end position="398"/>
    </location>
</feature>
<feature type="transmembrane region" description="Helical" evidence="9">
    <location>
        <begin position="275"/>
        <end position="295"/>
    </location>
</feature>
<dbReference type="GO" id="GO:0019983">
    <property type="term" value="F:interleukin-9 binding"/>
    <property type="evidence" value="ECO:0000318"/>
    <property type="project" value="GO_Central"/>
</dbReference>
<evidence type="ECO:0000256" key="7">
    <source>
        <dbReference type="ARBA" id="ARBA00023180"/>
    </source>
</evidence>
<dbReference type="InParanoid" id="A0A6I8NSR6"/>
<dbReference type="GeneTree" id="ENSGT00510000049125"/>
<keyword evidence="4 9" id="KW-1133">Transmembrane helix</keyword>
<dbReference type="Bgee" id="ENSOANG00000040472">
    <property type="expression patterns" value="Expressed in adult mammalian kidney and 5 other cell types or tissues"/>
</dbReference>
<feature type="region of interest" description="Disordered" evidence="8">
    <location>
        <begin position="429"/>
        <end position="462"/>
    </location>
</feature>
<organism evidence="11 12">
    <name type="scientific">Ornithorhynchus anatinus</name>
    <name type="common">Duckbill platypus</name>
    <dbReference type="NCBI Taxonomy" id="9258"/>
    <lineage>
        <taxon>Eukaryota</taxon>
        <taxon>Metazoa</taxon>
        <taxon>Chordata</taxon>
        <taxon>Craniata</taxon>
        <taxon>Vertebrata</taxon>
        <taxon>Euteleostomi</taxon>
        <taxon>Mammalia</taxon>
        <taxon>Monotremata</taxon>
        <taxon>Ornithorhynchidae</taxon>
        <taxon>Ornithorhynchus</taxon>
    </lineage>
</organism>
<keyword evidence="3" id="KW-0732">Signal</keyword>